<accession>A0A318K472</accession>
<dbReference type="SUPFAM" id="SSF102114">
    <property type="entry name" value="Radical SAM enzymes"/>
    <property type="match status" value="1"/>
</dbReference>
<comment type="caution">
    <text evidence="4">The sequence shown here is derived from an EMBL/GenBank/DDBJ whole genome shotgun (WGS) entry which is preliminary data.</text>
</comment>
<dbReference type="GO" id="GO:0003824">
    <property type="term" value="F:catalytic activity"/>
    <property type="evidence" value="ECO:0007669"/>
    <property type="project" value="InterPro"/>
</dbReference>
<evidence type="ECO:0008006" key="6">
    <source>
        <dbReference type="Google" id="ProtNLM"/>
    </source>
</evidence>
<dbReference type="InterPro" id="IPR040086">
    <property type="entry name" value="MJ0683-like"/>
</dbReference>
<proteinExistence type="predicted"/>
<evidence type="ECO:0000256" key="2">
    <source>
        <dbReference type="ARBA" id="ARBA00023004"/>
    </source>
</evidence>
<dbReference type="EMBL" id="QJKF01000005">
    <property type="protein sequence ID" value="PXX63920.1"/>
    <property type="molecule type" value="Genomic_DNA"/>
</dbReference>
<dbReference type="CDD" id="cd01335">
    <property type="entry name" value="Radical_SAM"/>
    <property type="match status" value="1"/>
</dbReference>
<dbReference type="PANTHER" id="PTHR43432">
    <property type="entry name" value="SLR0285 PROTEIN"/>
    <property type="match status" value="1"/>
</dbReference>
<dbReference type="RefSeq" id="WP_051186916.1">
    <property type="nucleotide sequence ID" value="NZ_QJKF01000005.1"/>
</dbReference>
<protein>
    <recommendedName>
        <fullName evidence="6">DNA repair photolyase</fullName>
    </recommendedName>
</protein>
<dbReference type="SFLD" id="SFLDS00029">
    <property type="entry name" value="Radical_SAM"/>
    <property type="match status" value="1"/>
</dbReference>
<keyword evidence="3" id="KW-0411">Iron-sulfur</keyword>
<dbReference type="GO" id="GO:0051536">
    <property type="term" value="F:iron-sulfur cluster binding"/>
    <property type="evidence" value="ECO:0007669"/>
    <property type="project" value="UniProtKB-KW"/>
</dbReference>
<dbReference type="InterPro" id="IPR007197">
    <property type="entry name" value="rSAM"/>
</dbReference>
<reference evidence="4 5" key="1">
    <citation type="submission" date="2018-05" db="EMBL/GenBank/DDBJ databases">
        <title>Genomic Encyclopedia of Type Strains, Phase IV (KMG-IV): sequencing the most valuable type-strain genomes for metagenomic binning, comparative biology and taxonomic classification.</title>
        <authorList>
            <person name="Goeker M."/>
        </authorList>
    </citation>
    <scope>NUCLEOTIDE SEQUENCE [LARGE SCALE GENOMIC DNA]</scope>
    <source>
        <strain evidence="4 5">DSM 44704</strain>
    </source>
</reference>
<organism evidence="4 5">
    <name type="scientific">Nocardia tenerifensis</name>
    <dbReference type="NCBI Taxonomy" id="228006"/>
    <lineage>
        <taxon>Bacteria</taxon>
        <taxon>Bacillati</taxon>
        <taxon>Actinomycetota</taxon>
        <taxon>Actinomycetes</taxon>
        <taxon>Mycobacteriales</taxon>
        <taxon>Nocardiaceae</taxon>
        <taxon>Nocardia</taxon>
    </lineage>
</organism>
<dbReference type="AlphaFoldDB" id="A0A318K472"/>
<dbReference type="Gene3D" id="3.80.30.30">
    <property type="match status" value="1"/>
</dbReference>
<evidence type="ECO:0000313" key="4">
    <source>
        <dbReference type="EMBL" id="PXX63920.1"/>
    </source>
</evidence>
<keyword evidence="1" id="KW-0479">Metal-binding</keyword>
<gene>
    <name evidence="4" type="ORF">DFR70_105102</name>
</gene>
<evidence type="ECO:0000313" key="5">
    <source>
        <dbReference type="Proteomes" id="UP000247569"/>
    </source>
</evidence>
<dbReference type="GO" id="GO:0046872">
    <property type="term" value="F:metal ion binding"/>
    <property type="evidence" value="ECO:0007669"/>
    <property type="project" value="UniProtKB-KW"/>
</dbReference>
<dbReference type="OrthoDB" id="9785699at2"/>
<name>A0A318K472_9NOCA</name>
<keyword evidence="2" id="KW-0408">Iron</keyword>
<keyword evidence="5" id="KW-1185">Reference proteome</keyword>
<dbReference type="Proteomes" id="UP000247569">
    <property type="component" value="Unassembled WGS sequence"/>
</dbReference>
<sequence length="376" mass="41398">MHRLPSTFEFQTSVETIRAHHWRSYTDTYKGCEFECQYCLYKGPGEYGRHVRPSGGSVPARRDLGIVDLGTTTDPYQPIEAEQKLTRTILEAAAATEIPLFVLTRGTLVLRDLDILRDLSAAGLVEVCVSIITLNEAITSRIEPGAPSPTERLRVAEQLAANDIPVAFHVAPLIPGLDTPENLAAMGKRLAEACGSHIYSAMLGARKPYWAVFYQGMDAIAEHCGSFETFEKAYPRDLDFSRVAADTCDFEHALPALTPLRDGARAGGATYVSENYPFLTTGPQTGGIYRWKLPTVYDMACWIGERGTVAEWPDFLAWYRGFAPSDGLIELVRSLWDSGELFLGTRLAKQNGGYVASEELLLPAHHTLVAKRAPVA</sequence>
<evidence type="ECO:0000256" key="3">
    <source>
        <dbReference type="ARBA" id="ARBA00023014"/>
    </source>
</evidence>
<dbReference type="InterPro" id="IPR058240">
    <property type="entry name" value="rSAM_sf"/>
</dbReference>
<dbReference type="PANTHER" id="PTHR43432:SF3">
    <property type="entry name" value="SLR0285 PROTEIN"/>
    <property type="match status" value="1"/>
</dbReference>
<evidence type="ECO:0000256" key="1">
    <source>
        <dbReference type="ARBA" id="ARBA00022723"/>
    </source>
</evidence>